<dbReference type="RefSeq" id="WP_094438180.1">
    <property type="nucleotide sequence ID" value="NZ_NKDB02000002.1"/>
</dbReference>
<dbReference type="CDD" id="cd13926">
    <property type="entry name" value="N-acetylmuramidase_GH108"/>
    <property type="match status" value="1"/>
</dbReference>
<organism evidence="3 4">
    <name type="scientific">Alicycliphilus denitrificans</name>
    <dbReference type="NCBI Taxonomy" id="179636"/>
    <lineage>
        <taxon>Bacteria</taxon>
        <taxon>Pseudomonadati</taxon>
        <taxon>Pseudomonadota</taxon>
        <taxon>Betaproteobacteria</taxon>
        <taxon>Burkholderiales</taxon>
        <taxon>Comamonadaceae</taxon>
        <taxon>Alicycliphilus</taxon>
    </lineage>
</organism>
<gene>
    <name evidence="3" type="ORF">CE154_011385</name>
</gene>
<evidence type="ECO:0000313" key="3">
    <source>
        <dbReference type="EMBL" id="RKJ96618.1"/>
    </source>
</evidence>
<comment type="caution">
    <text evidence="3">The sequence shown here is derived from an EMBL/GenBank/DDBJ whole genome shotgun (WGS) entry which is preliminary data.</text>
</comment>
<dbReference type="Proteomes" id="UP000216225">
    <property type="component" value="Unassembled WGS sequence"/>
</dbReference>
<dbReference type="AlphaFoldDB" id="A0A420KBP0"/>
<evidence type="ECO:0000259" key="1">
    <source>
        <dbReference type="Pfam" id="PF05838"/>
    </source>
</evidence>
<reference evidence="3 4" key="1">
    <citation type="submission" date="2018-09" db="EMBL/GenBank/DDBJ databases">
        <title>Genome comparison of Alicycliphilus sp. BQ1, a polyurethanolytic bacterium, with its closest phylogenetic relatives Alicycliphilus denitrificans BC and K601, unable to attack polyurethane.</title>
        <authorList>
            <person name="Loza-Tavera H."/>
            <person name="Lozano L."/>
            <person name="Cevallos M."/>
            <person name="Maya-Lucas O."/>
            <person name="Garcia-Mena J."/>
            <person name="Hernandez J."/>
        </authorList>
    </citation>
    <scope>NUCLEOTIDE SEQUENCE [LARGE SCALE GENOMIC DNA]</scope>
    <source>
        <strain evidence="3 4">BQ1</strain>
    </source>
</reference>
<accession>A0A420KBP0</accession>
<dbReference type="EMBL" id="NKDB02000002">
    <property type="protein sequence ID" value="RKJ96618.1"/>
    <property type="molecule type" value="Genomic_DNA"/>
</dbReference>
<dbReference type="Pfam" id="PF09374">
    <property type="entry name" value="PG_binding_3"/>
    <property type="match status" value="1"/>
</dbReference>
<sequence>MDHFDQCFERLIGHEGGYVYDARDPGGETKYGISKRAYPQLDIRNLTLIHAQAIYRRDYWDKCRCGELPAGVAFDVFDAAVNSGPAQAARWLQAAVGAKADGVIGPVTLAAVRQLPAQAVRARLSGARLDFMTNLPTWPAFGKGWARRIAANLREVA</sequence>
<proteinExistence type="predicted"/>
<dbReference type="Pfam" id="PF05838">
    <property type="entry name" value="Glyco_hydro_108"/>
    <property type="match status" value="1"/>
</dbReference>
<dbReference type="InterPro" id="IPR018537">
    <property type="entry name" value="Peptidoglycan-bd_3"/>
</dbReference>
<name>A0A420KBP0_9BURK</name>
<dbReference type="InterPro" id="IPR023346">
    <property type="entry name" value="Lysozyme-like_dom_sf"/>
</dbReference>
<feature type="domain" description="TtsA-like Glycoside hydrolase family 108" evidence="1">
    <location>
        <begin position="9"/>
        <end position="84"/>
    </location>
</feature>
<evidence type="ECO:0000313" key="4">
    <source>
        <dbReference type="Proteomes" id="UP000216225"/>
    </source>
</evidence>
<feature type="domain" description="Peptidoglycan binding" evidence="2">
    <location>
        <begin position="88"/>
        <end position="148"/>
    </location>
</feature>
<evidence type="ECO:0000259" key="2">
    <source>
        <dbReference type="Pfam" id="PF09374"/>
    </source>
</evidence>
<dbReference type="InterPro" id="IPR008565">
    <property type="entry name" value="TtsA-like_GH18_dom"/>
</dbReference>
<dbReference type="SUPFAM" id="SSF53955">
    <property type="entry name" value="Lysozyme-like"/>
    <property type="match status" value="1"/>
</dbReference>
<protein>
    <submittedName>
        <fullName evidence="3">Uncharacterized protein</fullName>
    </submittedName>
</protein>
<dbReference type="Gene3D" id="1.20.141.10">
    <property type="entry name" value="Chitosanase, subunit A, domain 1"/>
    <property type="match status" value="1"/>
</dbReference>